<dbReference type="AlphaFoldDB" id="A0A428JF66"/>
<comment type="caution">
    <text evidence="1">The sequence shown here is derived from an EMBL/GenBank/DDBJ whole genome shotgun (WGS) entry which is preliminary data.</text>
</comment>
<sequence length="75" mass="8159">MTRTYYQKLVDGLGLTEAEIGGRLIMINKKVATAEQLRALPAGTVSAFSLSDTPLEQYGEAGRNGLIFVLTKDKQ</sequence>
<protein>
    <submittedName>
        <fullName evidence="1">Uncharacterized protein</fullName>
    </submittedName>
</protein>
<gene>
    <name evidence="1" type="ORF">EI290_14400</name>
</gene>
<dbReference type="OrthoDB" id="1522859at2"/>
<name>A0A428JF66_9BACT</name>
<dbReference type="RefSeq" id="WP_148103646.1">
    <property type="nucleotide sequence ID" value="NZ_RWIS01000009.1"/>
</dbReference>
<dbReference type="EMBL" id="RWIS01000009">
    <property type="protein sequence ID" value="RSK31206.1"/>
    <property type="molecule type" value="Genomic_DNA"/>
</dbReference>
<accession>A0A428JF66</accession>
<keyword evidence="2" id="KW-1185">Reference proteome</keyword>
<reference evidence="1 2" key="1">
    <citation type="submission" date="2018-12" db="EMBL/GenBank/DDBJ databases">
        <authorList>
            <person name="Feng G."/>
            <person name="Zhu H."/>
        </authorList>
    </citation>
    <scope>NUCLEOTIDE SEQUENCE [LARGE SCALE GENOMIC DNA]</scope>
    <source>
        <strain evidence="1 2">9PBR-2</strain>
    </source>
</reference>
<dbReference type="Proteomes" id="UP000280066">
    <property type="component" value="Unassembled WGS sequence"/>
</dbReference>
<organism evidence="1 2">
    <name type="scientific">Hymenobacter metallilatus</name>
    <dbReference type="NCBI Taxonomy" id="2493666"/>
    <lineage>
        <taxon>Bacteria</taxon>
        <taxon>Pseudomonadati</taxon>
        <taxon>Bacteroidota</taxon>
        <taxon>Cytophagia</taxon>
        <taxon>Cytophagales</taxon>
        <taxon>Hymenobacteraceae</taxon>
        <taxon>Hymenobacter</taxon>
    </lineage>
</organism>
<evidence type="ECO:0000313" key="1">
    <source>
        <dbReference type="EMBL" id="RSK31206.1"/>
    </source>
</evidence>
<proteinExistence type="predicted"/>
<evidence type="ECO:0000313" key="2">
    <source>
        <dbReference type="Proteomes" id="UP000280066"/>
    </source>
</evidence>